<dbReference type="Proteomes" id="UP000006054">
    <property type="component" value="Chromosome"/>
</dbReference>
<evidence type="ECO:0000313" key="2">
    <source>
        <dbReference type="Proteomes" id="UP000006054"/>
    </source>
</evidence>
<dbReference type="STRING" id="880071.Fleli_0663"/>
<keyword evidence="2" id="KW-1185">Reference proteome</keyword>
<accession>I4AGP1</accession>
<sequence>MENSIIYQDSHVEIHFEDNQKYLRCHWHGTVLTEEALSAYKTGLKFMRKNKVLMWIDDFQKINLPPEETLMYIEHMWYPDAEEYGIKKHAFLVKEMGFETSVFEDAVLMANKKTKIKVKFFTEIEKVEKWLNVIED</sequence>
<reference evidence="2" key="1">
    <citation type="submission" date="2012-06" db="EMBL/GenBank/DDBJ databases">
        <title>The complete genome of Flexibacter litoralis DSM 6794.</title>
        <authorList>
            <person name="Lucas S."/>
            <person name="Copeland A."/>
            <person name="Lapidus A."/>
            <person name="Glavina del Rio T."/>
            <person name="Dalin E."/>
            <person name="Tice H."/>
            <person name="Bruce D."/>
            <person name="Goodwin L."/>
            <person name="Pitluck S."/>
            <person name="Peters L."/>
            <person name="Ovchinnikova G."/>
            <person name="Lu M."/>
            <person name="Kyrpides N."/>
            <person name="Mavromatis K."/>
            <person name="Ivanova N."/>
            <person name="Brettin T."/>
            <person name="Detter J.C."/>
            <person name="Han C."/>
            <person name="Larimer F."/>
            <person name="Land M."/>
            <person name="Hauser L."/>
            <person name="Markowitz V."/>
            <person name="Cheng J.-F."/>
            <person name="Hugenholtz P."/>
            <person name="Woyke T."/>
            <person name="Wu D."/>
            <person name="Spring S."/>
            <person name="Lang E."/>
            <person name="Kopitz M."/>
            <person name="Brambilla E."/>
            <person name="Klenk H.-P."/>
            <person name="Eisen J.A."/>
        </authorList>
    </citation>
    <scope>NUCLEOTIDE SEQUENCE [LARGE SCALE GENOMIC DNA]</scope>
    <source>
        <strain evidence="2">ATCC 23117 / DSM 6794 / NBRC 15988 / NCIMB 1366 / Sio-4</strain>
    </source>
</reference>
<dbReference type="EMBL" id="CP003345">
    <property type="protein sequence ID" value="AFM03126.1"/>
    <property type="molecule type" value="Genomic_DNA"/>
</dbReference>
<dbReference type="HOGENOM" id="CLU_1872380_0_0_10"/>
<evidence type="ECO:0008006" key="3">
    <source>
        <dbReference type="Google" id="ProtNLM"/>
    </source>
</evidence>
<dbReference type="KEGG" id="fli:Fleli_0663"/>
<organism evidence="1 2">
    <name type="scientific">Bernardetia litoralis (strain ATCC 23117 / DSM 6794 / NBRC 15988 / NCIMB 1366 / Fx l1 / Sio-4)</name>
    <name type="common">Flexibacter litoralis</name>
    <dbReference type="NCBI Taxonomy" id="880071"/>
    <lineage>
        <taxon>Bacteria</taxon>
        <taxon>Pseudomonadati</taxon>
        <taxon>Bacteroidota</taxon>
        <taxon>Cytophagia</taxon>
        <taxon>Cytophagales</taxon>
        <taxon>Bernardetiaceae</taxon>
        <taxon>Bernardetia</taxon>
    </lineage>
</organism>
<gene>
    <name evidence="1" type="ordered locus">Fleli_0663</name>
</gene>
<evidence type="ECO:0000313" key="1">
    <source>
        <dbReference type="EMBL" id="AFM03126.1"/>
    </source>
</evidence>
<protein>
    <recommendedName>
        <fullName evidence="3">STAS/SEC14 domain-containing protein</fullName>
    </recommendedName>
</protein>
<name>I4AGP1_BERLS</name>
<proteinExistence type="predicted"/>
<dbReference type="AlphaFoldDB" id="I4AGP1"/>
<dbReference type="RefSeq" id="WP_014796585.1">
    <property type="nucleotide sequence ID" value="NC_018018.1"/>
</dbReference>